<dbReference type="InterPro" id="IPR025519">
    <property type="entry name" value="DUF4407"/>
</dbReference>
<dbReference type="EMBL" id="MTKQ01000165">
    <property type="protein sequence ID" value="RWX47370.1"/>
    <property type="molecule type" value="Genomic_DNA"/>
</dbReference>
<feature type="coiled-coil region" evidence="1">
    <location>
        <begin position="170"/>
        <end position="238"/>
    </location>
</feature>
<keyword evidence="2" id="KW-1133">Transmembrane helix</keyword>
<accession>A0A444J3A9</accession>
<evidence type="ECO:0000313" key="4">
    <source>
        <dbReference type="Proteomes" id="UP000286862"/>
    </source>
</evidence>
<feature type="transmembrane region" description="Helical" evidence="2">
    <location>
        <begin position="55"/>
        <end position="78"/>
    </location>
</feature>
<dbReference type="Proteomes" id="UP000286862">
    <property type="component" value="Unassembled WGS sequence"/>
</dbReference>
<sequence length="302" mass="35264">MKNFFYYIALIDTEEIEIFGKYEFFLISASFTRQVLSTLFSFCVLVYGTSIILPIWYSVVISIIIVLILFSIDQAIIGSEWSLYKKYAKNKFINFSTNIFIIPLRLIPRICYSIIIAYGIATIAEIRIQHRAIDKVLNTESKQFNNEYLVKTEEKERGIEKKESDKKKNIAQLEEVLNSKRNALNSKKNIALSLKEKDNLDNEIIHYRENISENQKKIMETSEEISRIQAKVDTNNEEIRLKEIEMDHEANDKDRGAKKGPRWKAFNREVIALKTQNSTHIPKLQSKRSEIQRVTALIEKNK</sequence>
<protein>
    <submittedName>
        <fullName evidence="3">Uncharacterized protein</fullName>
    </submittedName>
</protein>
<keyword evidence="2" id="KW-0812">Transmembrane</keyword>
<evidence type="ECO:0000313" key="3">
    <source>
        <dbReference type="EMBL" id="RWX47370.1"/>
    </source>
</evidence>
<name>A0A444J3A9_9BACT</name>
<dbReference type="Pfam" id="PF14362">
    <property type="entry name" value="DUF4407"/>
    <property type="match status" value="1"/>
</dbReference>
<feature type="non-terminal residue" evidence="3">
    <location>
        <position position="302"/>
    </location>
</feature>
<reference evidence="3 4" key="1">
    <citation type="submission" date="2017-01" db="EMBL/GenBank/DDBJ databases">
        <title>The cable genome- insights into the physiology and evolution of filamentous bacteria capable of sulfide oxidation via long distance electron transfer.</title>
        <authorList>
            <person name="Schreiber L."/>
            <person name="Bjerg J.T."/>
            <person name="Boggild A."/>
            <person name="Van De Vossenberg J."/>
            <person name="Meysman F."/>
            <person name="Nielsen L.P."/>
            <person name="Schramm A."/>
            <person name="Kjeldsen K.U."/>
        </authorList>
    </citation>
    <scope>NUCLEOTIDE SEQUENCE [LARGE SCALE GENOMIC DNA]</scope>
    <source>
        <strain evidence="3">A2</strain>
    </source>
</reference>
<dbReference type="AlphaFoldDB" id="A0A444J3A9"/>
<feature type="transmembrane region" description="Helical" evidence="2">
    <location>
        <begin position="99"/>
        <end position="121"/>
    </location>
</feature>
<feature type="transmembrane region" description="Helical" evidence="2">
    <location>
        <begin position="24"/>
        <end position="49"/>
    </location>
</feature>
<keyword evidence="1" id="KW-0175">Coiled coil</keyword>
<evidence type="ECO:0000256" key="2">
    <source>
        <dbReference type="SAM" id="Phobius"/>
    </source>
</evidence>
<organism evidence="3 4">
    <name type="scientific">Candidatus Electrothrix marina</name>
    <dbReference type="NCBI Taxonomy" id="1859130"/>
    <lineage>
        <taxon>Bacteria</taxon>
        <taxon>Pseudomonadati</taxon>
        <taxon>Thermodesulfobacteriota</taxon>
        <taxon>Desulfobulbia</taxon>
        <taxon>Desulfobulbales</taxon>
        <taxon>Desulfobulbaceae</taxon>
        <taxon>Candidatus Electrothrix</taxon>
    </lineage>
</organism>
<comment type="caution">
    <text evidence="3">The sequence shown here is derived from an EMBL/GenBank/DDBJ whole genome shotgun (WGS) entry which is preliminary data.</text>
</comment>
<evidence type="ECO:0000256" key="1">
    <source>
        <dbReference type="SAM" id="Coils"/>
    </source>
</evidence>
<gene>
    <name evidence="3" type="ORF">VT99_11651</name>
</gene>
<proteinExistence type="predicted"/>
<keyword evidence="2" id="KW-0472">Membrane</keyword>